<evidence type="ECO:0000313" key="4">
    <source>
        <dbReference type="EMBL" id="KAF7275468.1"/>
    </source>
</evidence>
<proteinExistence type="predicted"/>
<dbReference type="EMBL" id="JAACXV010010281">
    <property type="protein sequence ID" value="KAF7275468.1"/>
    <property type="molecule type" value="Genomic_DNA"/>
</dbReference>
<dbReference type="PROSITE" id="PS50041">
    <property type="entry name" value="C_TYPE_LECTIN_2"/>
    <property type="match status" value="1"/>
</dbReference>
<protein>
    <recommendedName>
        <fullName evidence="3">C-type lectin domain-containing protein</fullName>
    </recommendedName>
</protein>
<keyword evidence="2" id="KW-0732">Signal</keyword>
<dbReference type="InterPro" id="IPR001304">
    <property type="entry name" value="C-type_lectin-like"/>
</dbReference>
<organism evidence="4 5">
    <name type="scientific">Rhynchophorus ferrugineus</name>
    <name type="common">Red palm weevil</name>
    <name type="synonym">Curculio ferrugineus</name>
    <dbReference type="NCBI Taxonomy" id="354439"/>
    <lineage>
        <taxon>Eukaryota</taxon>
        <taxon>Metazoa</taxon>
        <taxon>Ecdysozoa</taxon>
        <taxon>Arthropoda</taxon>
        <taxon>Hexapoda</taxon>
        <taxon>Insecta</taxon>
        <taxon>Pterygota</taxon>
        <taxon>Neoptera</taxon>
        <taxon>Endopterygota</taxon>
        <taxon>Coleoptera</taxon>
        <taxon>Polyphaga</taxon>
        <taxon>Cucujiformia</taxon>
        <taxon>Curculionidae</taxon>
        <taxon>Dryophthorinae</taxon>
        <taxon>Rhynchophorus</taxon>
    </lineage>
</organism>
<dbReference type="OrthoDB" id="6340082at2759"/>
<dbReference type="Proteomes" id="UP000625711">
    <property type="component" value="Unassembled WGS sequence"/>
</dbReference>
<dbReference type="InterPro" id="IPR016186">
    <property type="entry name" value="C-type_lectin-like/link_sf"/>
</dbReference>
<evidence type="ECO:0000313" key="5">
    <source>
        <dbReference type="Proteomes" id="UP000625711"/>
    </source>
</evidence>
<dbReference type="Pfam" id="PF00059">
    <property type="entry name" value="Lectin_C"/>
    <property type="match status" value="1"/>
</dbReference>
<dbReference type="InterPro" id="IPR018378">
    <property type="entry name" value="C-type_lectin_CS"/>
</dbReference>
<name>A0A834ICE2_RHYFE</name>
<dbReference type="InterPro" id="IPR016187">
    <property type="entry name" value="CTDL_fold"/>
</dbReference>
<comment type="caution">
    <text evidence="4">The sequence shown here is derived from an EMBL/GenBank/DDBJ whole genome shotgun (WGS) entry which is preliminary data.</text>
</comment>
<feature type="domain" description="C-type lectin" evidence="3">
    <location>
        <begin position="24"/>
        <end position="150"/>
    </location>
</feature>
<accession>A0A834ICE2</accession>
<feature type="signal peptide" evidence="2">
    <location>
        <begin position="1"/>
        <end position="19"/>
    </location>
</feature>
<dbReference type="SMART" id="SM00034">
    <property type="entry name" value="CLECT"/>
    <property type="match status" value="1"/>
</dbReference>
<reference evidence="4" key="1">
    <citation type="submission" date="2020-08" db="EMBL/GenBank/DDBJ databases">
        <title>Genome sequencing and assembly of the red palm weevil Rhynchophorus ferrugineus.</title>
        <authorList>
            <person name="Dias G.B."/>
            <person name="Bergman C.M."/>
            <person name="Manee M."/>
        </authorList>
    </citation>
    <scope>NUCLEOTIDE SEQUENCE</scope>
    <source>
        <strain evidence="4">AA-2017</strain>
        <tissue evidence="4">Whole larva</tissue>
    </source>
</reference>
<keyword evidence="1" id="KW-1015">Disulfide bond</keyword>
<evidence type="ECO:0000256" key="2">
    <source>
        <dbReference type="SAM" id="SignalP"/>
    </source>
</evidence>
<sequence>MYIKLVSIFIVAIFGVCLGEFVETPDKLYFASKEALNWTEAKKACEEAGLELVSLLNENDKAALESFLKEYKLAPQDAWTGYWLAGIRHPDGKFYWDTTGTKVGEGLSDWLVGEPSNAYFKEHCIELKQGFNQMGWNDYFCVEARKYLCQVPRAEGPRGEGLRDYSFLAEENRLNERPSYRVPMPFDNGIIYLDASEIFNVKPF</sequence>
<feature type="chain" id="PRO_5032619603" description="C-type lectin domain-containing protein" evidence="2">
    <location>
        <begin position="20"/>
        <end position="204"/>
    </location>
</feature>
<dbReference type="PROSITE" id="PS00615">
    <property type="entry name" value="C_TYPE_LECTIN_1"/>
    <property type="match status" value="1"/>
</dbReference>
<evidence type="ECO:0000259" key="3">
    <source>
        <dbReference type="PROSITE" id="PS50041"/>
    </source>
</evidence>
<dbReference type="PANTHER" id="PTHR22803">
    <property type="entry name" value="MANNOSE, PHOSPHOLIPASE, LECTIN RECEPTOR RELATED"/>
    <property type="match status" value="1"/>
</dbReference>
<keyword evidence="5" id="KW-1185">Reference proteome</keyword>
<dbReference type="AlphaFoldDB" id="A0A834ICE2"/>
<dbReference type="InterPro" id="IPR050111">
    <property type="entry name" value="C-type_lectin/snaclec_domain"/>
</dbReference>
<dbReference type="SUPFAM" id="SSF56436">
    <property type="entry name" value="C-type lectin-like"/>
    <property type="match status" value="1"/>
</dbReference>
<evidence type="ECO:0000256" key="1">
    <source>
        <dbReference type="ARBA" id="ARBA00023157"/>
    </source>
</evidence>
<dbReference type="Gene3D" id="3.10.100.10">
    <property type="entry name" value="Mannose-Binding Protein A, subunit A"/>
    <property type="match status" value="1"/>
</dbReference>
<gene>
    <name evidence="4" type="ORF">GWI33_011688</name>
</gene>
<dbReference type="CDD" id="cd00037">
    <property type="entry name" value="CLECT"/>
    <property type="match status" value="1"/>
</dbReference>